<dbReference type="VEuPathDB" id="FungiDB:ASPFODRAFT_204326"/>
<dbReference type="Pfam" id="PF08659">
    <property type="entry name" value="KR"/>
    <property type="match status" value="1"/>
</dbReference>
<dbReference type="InterPro" id="IPR014043">
    <property type="entry name" value="Acyl_transferase_dom"/>
</dbReference>
<dbReference type="InterPro" id="IPR029063">
    <property type="entry name" value="SAM-dependent_MTases_sf"/>
</dbReference>
<dbReference type="InterPro" id="IPR016035">
    <property type="entry name" value="Acyl_Trfase/lysoPLipase"/>
</dbReference>
<dbReference type="InterPro" id="IPR001227">
    <property type="entry name" value="Ac_transferase_dom_sf"/>
</dbReference>
<dbReference type="InterPro" id="IPR020843">
    <property type="entry name" value="ER"/>
</dbReference>
<dbReference type="CDD" id="cd02440">
    <property type="entry name" value="AdoMet_MTases"/>
    <property type="match status" value="1"/>
</dbReference>
<evidence type="ECO:0000256" key="2">
    <source>
        <dbReference type="ARBA" id="ARBA00022553"/>
    </source>
</evidence>
<evidence type="ECO:0000256" key="7">
    <source>
        <dbReference type="SAM" id="MobiDB-lite"/>
    </source>
</evidence>
<dbReference type="PANTHER" id="PTHR43775">
    <property type="entry name" value="FATTY ACID SYNTHASE"/>
    <property type="match status" value="1"/>
</dbReference>
<dbReference type="Pfam" id="PF08242">
    <property type="entry name" value="Methyltransf_12"/>
    <property type="match status" value="1"/>
</dbReference>
<evidence type="ECO:0000256" key="1">
    <source>
        <dbReference type="ARBA" id="ARBA00022450"/>
    </source>
</evidence>
<dbReference type="GO" id="GO:0004312">
    <property type="term" value="F:fatty acid synthase activity"/>
    <property type="evidence" value="ECO:0007669"/>
    <property type="project" value="TreeGrafter"/>
</dbReference>
<feature type="compositionally biased region" description="Polar residues" evidence="7">
    <location>
        <begin position="1"/>
        <end position="13"/>
    </location>
</feature>
<keyword evidence="3" id="KW-0489">Methyltransferase</keyword>
<dbReference type="Pfam" id="PF08240">
    <property type="entry name" value="ADH_N"/>
    <property type="match status" value="1"/>
</dbReference>
<dbReference type="GO" id="GO:0032259">
    <property type="term" value="P:methylation"/>
    <property type="evidence" value="ECO:0007669"/>
    <property type="project" value="UniProtKB-KW"/>
</dbReference>
<dbReference type="GO" id="GO:0016491">
    <property type="term" value="F:oxidoreductase activity"/>
    <property type="evidence" value="ECO:0007669"/>
    <property type="project" value="InterPro"/>
</dbReference>
<dbReference type="InterPro" id="IPR014030">
    <property type="entry name" value="Ketoacyl_synth_N"/>
</dbReference>
<dbReference type="Gene3D" id="3.40.366.10">
    <property type="entry name" value="Malonyl-Coenzyme A Acyl Carrier Protein, domain 2"/>
    <property type="match status" value="1"/>
</dbReference>
<dbReference type="InterPro" id="IPR050091">
    <property type="entry name" value="PKS_NRPS_Biosynth_Enz"/>
</dbReference>
<feature type="domain" description="PKS/mFAS DH" evidence="10">
    <location>
        <begin position="935"/>
        <end position="1219"/>
    </location>
</feature>
<dbReference type="InterPro" id="IPR049552">
    <property type="entry name" value="PKS_DH_N"/>
</dbReference>
<dbReference type="SMART" id="SM00822">
    <property type="entry name" value="PKS_KR"/>
    <property type="match status" value="1"/>
</dbReference>
<dbReference type="Pfam" id="PF00550">
    <property type="entry name" value="PP-binding"/>
    <property type="match status" value="1"/>
</dbReference>
<dbReference type="CDD" id="cd05195">
    <property type="entry name" value="enoyl_red"/>
    <property type="match status" value="1"/>
</dbReference>
<dbReference type="InterPro" id="IPR036736">
    <property type="entry name" value="ACP-like_sf"/>
</dbReference>
<dbReference type="SUPFAM" id="SSF52151">
    <property type="entry name" value="FabD/lysophospholipase-like"/>
    <property type="match status" value="1"/>
</dbReference>
<dbReference type="InterPro" id="IPR049551">
    <property type="entry name" value="PKS_DH_C"/>
</dbReference>
<feature type="region of interest" description="C-terminal hotdog fold" evidence="6">
    <location>
        <begin position="1073"/>
        <end position="1219"/>
    </location>
</feature>
<dbReference type="InterPro" id="IPR036291">
    <property type="entry name" value="NAD(P)-bd_dom_sf"/>
</dbReference>
<dbReference type="Gene3D" id="3.30.70.3290">
    <property type="match status" value="1"/>
</dbReference>
<dbReference type="SMART" id="SM00825">
    <property type="entry name" value="PKS_KS"/>
    <property type="match status" value="1"/>
</dbReference>
<dbReference type="Gene3D" id="3.90.180.10">
    <property type="entry name" value="Medium-chain alcohol dehydrogenases, catalytic domain"/>
    <property type="match status" value="1"/>
</dbReference>
<gene>
    <name evidence="11" type="ORF">RIB2604_01708460</name>
</gene>
<dbReference type="SUPFAM" id="SSF55048">
    <property type="entry name" value="Probable ACP-binding domain of malonyl-CoA ACP transacylase"/>
    <property type="match status" value="1"/>
</dbReference>
<sequence>MSSSDTASNSPGWTTVDPDEFQKHSETQWTHDAPPLIAIVGMATRLPGGISSPQDFWQFMIDKKCASAPVPAGRYNVDAFHGTPGVDTQSVIAKQGFFLEGDYLGKVDTSFFHNNRYEHGFIDPQQVLLSEVVWECMENGGQVDWQGKDIGCFVGTFGEDWLDLTAKDTQNLSPLHIVGTGDYAASNRVSFEYDLKGPCMTCRTACSSSLVALHEACQAITLGDCPSAIVGGSSLIFTPTMTTNMSQAGALSPDGICKTFDAEANGYARAEGVCVLYIKKLEDAIRDKDPVRAVIRAVATNFDGRTNHITVPSSAGQEALIRKAYRKAHLENLAETAFVECHGTATRVSDVVETTAVANAFGRHPMIVGGVKSNIGHTEGAAGLAGLIKAVLALEHKQIPPNVNFSTPNPKILFDEAGLTVPVDVLPWPTDRKERVSVNCFGVGGTNAHALERVHRLTRKVIVDSAASLMPQKAIAALETNNNSPRLLPLSASGPKSLDQRAIDIKKYLSRHHEAVHDLAYTLCEKREHLRHRAFAVTGGEVPLESIEFVKADNTRNGPKNVTFAFPGQGAQWAGMGSELMENFMSFRKDIEYMDGVLQSLPNAPMWRMHEELIKTGPESDINRPDIAQPLCTAIQISLVNLLKVWGITPDKVIGHSSGEFAAAYAANALSMDTAIILAYTRGIVANMAPEGGMLAVGVGRDSIGQYLGDEVALACENSPNSVTLAGKRDQLEQVATRIQTEQPDTLLKMLPVERAYHSAYMASVGGKYEELTRPHLVNPRDTMTPMYSTVFGNLLASPSELDAAYWRRSLESPVLFSTAFRALASSTHDNHQVVIEIGSNSALRGPIQQILRSINMSFTYCATMRSNESNLSRVLSVAGTAYVNHLPVDLIAVNEGYQGETLTDLPPYPWQREDIPWAETRISKQWRLRQFPRHELLGARCLESNDFEPAWRNILKGEEVLWINHHRMMGYIVFPAVGYIALASEAIRQITGSSISTLEQVMFMEALVRDEEDIEIMTTMRKTTMNATMDSDWYEFTVCSYNGQGWTKHCSGRVRGGTDQPLPSNTISEPFARQISSYRWYRRCEKKGLEYGSRFEGLQDITASPLRNAARGRVEDDRELHDSYYAIHPTIVDQCLQVMVIASDKGVSHYPDKAGMPLYIDRVYLAPGSSSMLVEATTTDPTKESLSGYFKVVSEATSDVVLEMKGLRLLPAPEAVLESKGSKLATHLQWKPDIRFMSATQQVPTPVGLDQQKTQTLAIAGILLIFAMMEALEPHDELPPYMASYKKLSIGIGRTILQGKYDHIPGIGTVKSMDREQRTVLFRSLQGQFPEHRVERCYNDAWRYASEHPEKLINGGVYEDTSLIETIKGIVEWSLELYNWKGFLGPLAHANPGLRVLEVGAGAGSATVNILDALTTEHGDRLFGQYTVTDTVPAFVKQLEERFEGVPKLEYKRLDITKSATDQGFTEESYDLVVVCNVLYETPILCQSLAHIRSLLAPGGRLLLYEPCSELPHFDIVMGLLPNWWLGVGDNQVDKPHVSVERWEQELVQAGFSGLDGFHYNAPAPFYWQALMLSTNPAVNTPRESMNLLCTSETRYQTWMQSLAVCLSSDGYDVHWCTFEEDLPTENVIAVLDFDRPFLYDISQATYTKIQSWLASVKRLLWVTHSMQIECKDPRYCLILGLTRTLRYELNVDVGTCEIDLFEEAAHPVVMQAYRQLGTPIGGQTIRDFEFILHRGVGHTGRAAITKVTDHLHSTDQQRSYQLDIQTIGDFSSLGWRPVSLEEVGPHDVEVKASYLALNFKDLMMALGIVERTKTMDFCFEGSGIVTRVGSEVTTIQVGDSVASFHPQPMRSLAVLPADGVVRPPKGVSLAEAAAVPSAYGTAICTLLGIGKLQKGQSVLVHSACGAVGLAAVHVCQSVGAENQIFASVGSDEKVEYLMKTFGIPRSHIFDSHSASFLSGVMRETNGRGVDMVLNSLAGELLRASWKCVAPFGKLLEIGKRDILGHGMLDLNGFRECRSFCGFDLALETASKIISETTYRPPQTIFQVNQVGDAMRQMQKGQHIGKILIDMTDSESQLPVLPAQAGFSFSSTSSYMLVGGLRGIGRAVVRWMVEHEARNFTFLSRSAGNHEEDQQFAKELESQGCRVVMVAGSVTDPDTVQRTIQQAERPVAGVIQMSAILKARILNRTQRHEDQLFDKMSYEEWTTSLATKVQGTWNLHNALQDHSVDFFIVFSSAVSMIGNSGQANYAAANSFLDGFVQYRRGLGLPASLVSLGPVDEMGLMSQQPELLSKARQLSHHMMGEGDVLKAFQLALLSAKDGLSSRRPAVVVAGLSPAVVTSDPWLQQDARFSSLPKGTDMSNAGGVDDEQLQRKFASARDDPTSLIDGSCEALIIEKLGKQIAMHNGLSEEMGVDQYSSLEVDSLMSLQIKHWLGRKVEVEVSLGDIMKARTVGNIAKLVTEYLRLRYGVKENEGAAV</sequence>
<dbReference type="Pfam" id="PF00698">
    <property type="entry name" value="Acyl_transf_1"/>
    <property type="match status" value="1"/>
</dbReference>
<feature type="domain" description="Carrier" evidence="8">
    <location>
        <begin position="2382"/>
        <end position="2465"/>
    </location>
</feature>
<evidence type="ECO:0000256" key="6">
    <source>
        <dbReference type="PROSITE-ProRule" id="PRU01363"/>
    </source>
</evidence>
<dbReference type="InterPro" id="IPR013217">
    <property type="entry name" value="Methyltransf_12"/>
</dbReference>
<feature type="region of interest" description="N-terminal hotdog fold" evidence="6">
    <location>
        <begin position="935"/>
        <end position="1062"/>
    </location>
</feature>
<proteinExistence type="predicted"/>
<dbReference type="InterPro" id="IPR011032">
    <property type="entry name" value="GroES-like_sf"/>
</dbReference>
<dbReference type="PROSITE" id="PS50075">
    <property type="entry name" value="CARRIER"/>
    <property type="match status" value="1"/>
</dbReference>
<dbReference type="SMART" id="SM00827">
    <property type="entry name" value="PKS_AT"/>
    <property type="match status" value="1"/>
</dbReference>
<dbReference type="SUPFAM" id="SSF51735">
    <property type="entry name" value="NAD(P)-binding Rossmann-fold domains"/>
    <property type="match status" value="2"/>
</dbReference>
<dbReference type="InterPro" id="IPR013154">
    <property type="entry name" value="ADH-like_N"/>
</dbReference>
<dbReference type="InterPro" id="IPR020807">
    <property type="entry name" value="PKS_DH"/>
</dbReference>
<dbReference type="GO" id="GO:0006633">
    <property type="term" value="P:fatty acid biosynthetic process"/>
    <property type="evidence" value="ECO:0007669"/>
    <property type="project" value="TreeGrafter"/>
</dbReference>
<accession>A0A146FCX2</accession>
<keyword evidence="5" id="KW-0511">Multifunctional enzyme</keyword>
<dbReference type="EMBL" id="BCWF01000017">
    <property type="protein sequence ID" value="GAT23707.1"/>
    <property type="molecule type" value="Genomic_DNA"/>
</dbReference>
<reference evidence="12" key="2">
    <citation type="submission" date="2016-02" db="EMBL/GenBank/DDBJ databases">
        <title>Genome sequencing of Aspergillus luchuensis NBRC 4314.</title>
        <authorList>
            <person name="Yamada O."/>
        </authorList>
    </citation>
    <scope>NUCLEOTIDE SEQUENCE [LARGE SCALE GENOMIC DNA]</scope>
    <source>
        <strain evidence="12">RIB 2604</strain>
    </source>
</reference>
<dbReference type="PROSITE" id="PS52019">
    <property type="entry name" value="PKS_MFAS_DH"/>
    <property type="match status" value="1"/>
</dbReference>
<dbReference type="SUPFAM" id="SSF50129">
    <property type="entry name" value="GroES-like"/>
    <property type="match status" value="1"/>
</dbReference>
<protein>
    <submittedName>
        <fullName evidence="11">Fatty acid synthase S-acetyltransferase</fullName>
    </submittedName>
</protein>
<keyword evidence="4 11" id="KW-0808">Transferase</keyword>
<dbReference type="Pfam" id="PF16197">
    <property type="entry name" value="KAsynt_C_assoc"/>
    <property type="match status" value="1"/>
</dbReference>
<dbReference type="SUPFAM" id="SSF53901">
    <property type="entry name" value="Thiolase-like"/>
    <property type="match status" value="1"/>
</dbReference>
<dbReference type="InterPro" id="IPR020841">
    <property type="entry name" value="PKS_Beta-ketoAc_synthase_dom"/>
</dbReference>
<evidence type="ECO:0000259" key="9">
    <source>
        <dbReference type="PROSITE" id="PS52004"/>
    </source>
</evidence>
<reference evidence="11 12" key="1">
    <citation type="journal article" date="2016" name="DNA Res.">
        <title>Genome sequence of Aspergillus luchuensis NBRC 4314.</title>
        <authorList>
            <person name="Yamada O."/>
            <person name="Machida M."/>
            <person name="Hosoyama A."/>
            <person name="Goto M."/>
            <person name="Takahashi T."/>
            <person name="Futagami T."/>
            <person name="Yamagata Y."/>
            <person name="Takeuchi M."/>
            <person name="Kobayashi T."/>
            <person name="Koike H."/>
            <person name="Abe K."/>
            <person name="Asai K."/>
            <person name="Arita M."/>
            <person name="Fujita N."/>
            <person name="Fukuda K."/>
            <person name="Higa K."/>
            <person name="Horikawa H."/>
            <person name="Ishikawa T."/>
            <person name="Jinno K."/>
            <person name="Kato Y."/>
            <person name="Kirimura K."/>
            <person name="Mizutani O."/>
            <person name="Nakasone K."/>
            <person name="Sano M."/>
            <person name="Shiraishi Y."/>
            <person name="Tsukahara M."/>
            <person name="Gomi K."/>
        </authorList>
    </citation>
    <scope>NUCLEOTIDE SEQUENCE [LARGE SCALE GENOMIC DNA]</scope>
    <source>
        <strain evidence="11 12">RIB 2604</strain>
    </source>
</reference>
<feature type="active site" description="Proton acceptor; for dehydratase activity" evidence="6">
    <location>
        <position position="967"/>
    </location>
</feature>
<dbReference type="Gene3D" id="3.40.50.150">
    <property type="entry name" value="Vaccinia Virus protein VP39"/>
    <property type="match status" value="1"/>
</dbReference>
<evidence type="ECO:0000259" key="8">
    <source>
        <dbReference type="PROSITE" id="PS50075"/>
    </source>
</evidence>
<dbReference type="InterPro" id="IPR016039">
    <property type="entry name" value="Thiolase-like"/>
</dbReference>
<name>A0A146FCX2_ASPKA</name>
<organism evidence="11 12">
    <name type="scientific">Aspergillus kawachii</name>
    <name type="common">White koji mold</name>
    <name type="synonym">Aspergillus awamori var. kawachi</name>
    <dbReference type="NCBI Taxonomy" id="1069201"/>
    <lineage>
        <taxon>Eukaryota</taxon>
        <taxon>Fungi</taxon>
        <taxon>Dikarya</taxon>
        <taxon>Ascomycota</taxon>
        <taxon>Pezizomycotina</taxon>
        <taxon>Eurotiomycetes</taxon>
        <taxon>Eurotiomycetidae</taxon>
        <taxon>Eurotiales</taxon>
        <taxon>Aspergillaceae</taxon>
        <taxon>Aspergillus</taxon>
        <taxon>Aspergillus subgen. Circumdati</taxon>
    </lineage>
</organism>
<dbReference type="SUPFAM" id="SSF53335">
    <property type="entry name" value="S-adenosyl-L-methionine-dependent methyltransferases"/>
    <property type="match status" value="1"/>
</dbReference>
<dbReference type="SMART" id="SM00829">
    <property type="entry name" value="PKS_ER"/>
    <property type="match status" value="1"/>
</dbReference>
<dbReference type="InterPro" id="IPR009081">
    <property type="entry name" value="PP-bd_ACP"/>
</dbReference>
<dbReference type="PROSITE" id="PS52004">
    <property type="entry name" value="KS3_2"/>
    <property type="match status" value="1"/>
</dbReference>
<dbReference type="Gene3D" id="3.10.129.110">
    <property type="entry name" value="Polyketide synthase dehydratase"/>
    <property type="match status" value="1"/>
</dbReference>
<evidence type="ECO:0000259" key="10">
    <source>
        <dbReference type="PROSITE" id="PS52019"/>
    </source>
</evidence>
<dbReference type="InterPro" id="IPR016036">
    <property type="entry name" value="Malonyl_transacylase_ACP-bd"/>
</dbReference>
<dbReference type="GO" id="GO:0008168">
    <property type="term" value="F:methyltransferase activity"/>
    <property type="evidence" value="ECO:0007669"/>
    <property type="project" value="UniProtKB-KW"/>
</dbReference>
<feature type="domain" description="Ketosynthase family 3 (KS3)" evidence="9">
    <location>
        <begin position="34"/>
        <end position="454"/>
    </location>
</feature>
<dbReference type="Gene3D" id="3.40.50.720">
    <property type="entry name" value="NAD(P)-binding Rossmann-like Domain"/>
    <property type="match status" value="2"/>
</dbReference>
<dbReference type="InterPro" id="IPR032821">
    <property type="entry name" value="PKS_assoc"/>
</dbReference>
<dbReference type="SUPFAM" id="SSF47336">
    <property type="entry name" value="ACP-like"/>
    <property type="match status" value="1"/>
</dbReference>
<feature type="region of interest" description="Disordered" evidence="7">
    <location>
        <begin position="1"/>
        <end position="28"/>
    </location>
</feature>
<evidence type="ECO:0000256" key="5">
    <source>
        <dbReference type="ARBA" id="ARBA00023268"/>
    </source>
</evidence>
<dbReference type="CDD" id="cd00833">
    <property type="entry name" value="PKS"/>
    <property type="match status" value="1"/>
</dbReference>
<dbReference type="InterPro" id="IPR013968">
    <property type="entry name" value="PKS_KR"/>
</dbReference>
<dbReference type="Gene3D" id="3.40.47.10">
    <property type="match status" value="1"/>
</dbReference>
<dbReference type="Pfam" id="PF13602">
    <property type="entry name" value="ADH_zinc_N_2"/>
    <property type="match status" value="1"/>
</dbReference>
<keyword evidence="2" id="KW-0597">Phosphoprotein</keyword>
<evidence type="ECO:0000256" key="3">
    <source>
        <dbReference type="ARBA" id="ARBA00022603"/>
    </source>
</evidence>
<dbReference type="Pfam" id="PF14765">
    <property type="entry name" value="PS-DH"/>
    <property type="match status" value="1"/>
</dbReference>
<dbReference type="InterPro" id="IPR014031">
    <property type="entry name" value="Ketoacyl_synth_C"/>
</dbReference>
<dbReference type="InterPro" id="IPR042104">
    <property type="entry name" value="PKS_dehydratase_sf"/>
</dbReference>
<dbReference type="Pfam" id="PF21089">
    <property type="entry name" value="PKS_DH_N"/>
    <property type="match status" value="1"/>
</dbReference>
<dbReference type="InterPro" id="IPR057326">
    <property type="entry name" value="KR_dom"/>
</dbReference>
<dbReference type="GO" id="GO:0044550">
    <property type="term" value="P:secondary metabolite biosynthetic process"/>
    <property type="evidence" value="ECO:0007669"/>
    <property type="project" value="TreeGrafter"/>
</dbReference>
<evidence type="ECO:0000313" key="12">
    <source>
        <dbReference type="Proteomes" id="UP000075230"/>
    </source>
</evidence>
<feature type="active site" description="Proton donor; for dehydratase activity" evidence="6">
    <location>
        <position position="1134"/>
    </location>
</feature>
<comment type="caution">
    <text evidence="11">The sequence shown here is derived from an EMBL/GenBank/DDBJ whole genome shotgun (WGS) entry which is preliminary data.</text>
</comment>
<dbReference type="Pfam" id="PF00109">
    <property type="entry name" value="ketoacyl-synt"/>
    <property type="match status" value="1"/>
</dbReference>
<evidence type="ECO:0000313" key="11">
    <source>
        <dbReference type="EMBL" id="GAT23707.1"/>
    </source>
</evidence>
<dbReference type="SMART" id="SM00826">
    <property type="entry name" value="PKS_DH"/>
    <property type="match status" value="1"/>
</dbReference>
<dbReference type="Pfam" id="PF02801">
    <property type="entry name" value="Ketoacyl-synt_C"/>
    <property type="match status" value="1"/>
</dbReference>
<dbReference type="InterPro" id="IPR049900">
    <property type="entry name" value="PKS_mFAS_DH"/>
</dbReference>
<dbReference type="PANTHER" id="PTHR43775:SF49">
    <property type="entry name" value="SYNTHASE, PUTATIVE (JCVI)-RELATED"/>
    <property type="match status" value="1"/>
</dbReference>
<keyword evidence="1" id="KW-0596">Phosphopantetheine</keyword>
<dbReference type="Proteomes" id="UP000075230">
    <property type="component" value="Unassembled WGS sequence"/>
</dbReference>
<evidence type="ECO:0000256" key="4">
    <source>
        <dbReference type="ARBA" id="ARBA00022679"/>
    </source>
</evidence>